<keyword evidence="2" id="KW-0472">Membrane</keyword>
<accession>A0AAW2HRU3</accession>
<feature type="transmembrane region" description="Helical" evidence="2">
    <location>
        <begin position="48"/>
        <end position="68"/>
    </location>
</feature>
<comment type="caution">
    <text evidence="3">The sequence shown here is derived from an EMBL/GenBank/DDBJ whole genome shotgun (WGS) entry which is preliminary data.</text>
</comment>
<feature type="region of interest" description="Disordered" evidence="1">
    <location>
        <begin position="1"/>
        <end position="44"/>
    </location>
</feature>
<proteinExistence type="predicted"/>
<name>A0AAW2HRU3_9NEOP</name>
<evidence type="ECO:0000313" key="3">
    <source>
        <dbReference type="EMBL" id="KAL0272659.1"/>
    </source>
</evidence>
<keyword evidence="2" id="KW-0812">Transmembrane</keyword>
<reference evidence="3" key="1">
    <citation type="journal article" date="2024" name="Gigascience">
        <title>Chromosome-level genome of the poultry shaft louse Menopon gallinae provides insight into the host-switching and adaptive evolution of parasitic lice.</title>
        <authorList>
            <person name="Xu Y."/>
            <person name="Ma L."/>
            <person name="Liu S."/>
            <person name="Liang Y."/>
            <person name="Liu Q."/>
            <person name="He Z."/>
            <person name="Tian L."/>
            <person name="Duan Y."/>
            <person name="Cai W."/>
            <person name="Li H."/>
            <person name="Song F."/>
        </authorList>
    </citation>
    <scope>NUCLEOTIDE SEQUENCE</scope>
    <source>
        <strain evidence="3">Cailab_2023a</strain>
    </source>
</reference>
<evidence type="ECO:0000256" key="2">
    <source>
        <dbReference type="SAM" id="Phobius"/>
    </source>
</evidence>
<protein>
    <submittedName>
        <fullName evidence="3">Uncharacterized protein</fullName>
    </submittedName>
</protein>
<feature type="transmembrane region" description="Helical" evidence="2">
    <location>
        <begin position="127"/>
        <end position="145"/>
    </location>
</feature>
<gene>
    <name evidence="3" type="ORF">PYX00_005536</name>
</gene>
<keyword evidence="2" id="KW-1133">Transmembrane helix</keyword>
<sequence>MIQEGETRPVSPGTLQEITEDRTRRKSLVASLTPRPSRRSGSRKKERNYINIKIYISGLGGWVFPEIFRHFPDVNLSPYLYIAQLFLQKYIYTIQTSGGVEFIRVEMTFGVCVDCDFIPINLNFFKVLRYIKFMVIILCVFRKILYF</sequence>
<dbReference type="AlphaFoldDB" id="A0AAW2HRU3"/>
<evidence type="ECO:0000256" key="1">
    <source>
        <dbReference type="SAM" id="MobiDB-lite"/>
    </source>
</evidence>
<dbReference type="EMBL" id="JARGDH010000003">
    <property type="protein sequence ID" value="KAL0272659.1"/>
    <property type="molecule type" value="Genomic_DNA"/>
</dbReference>
<organism evidence="3">
    <name type="scientific">Menopon gallinae</name>
    <name type="common">poultry shaft louse</name>
    <dbReference type="NCBI Taxonomy" id="328185"/>
    <lineage>
        <taxon>Eukaryota</taxon>
        <taxon>Metazoa</taxon>
        <taxon>Ecdysozoa</taxon>
        <taxon>Arthropoda</taxon>
        <taxon>Hexapoda</taxon>
        <taxon>Insecta</taxon>
        <taxon>Pterygota</taxon>
        <taxon>Neoptera</taxon>
        <taxon>Paraneoptera</taxon>
        <taxon>Psocodea</taxon>
        <taxon>Troctomorpha</taxon>
        <taxon>Phthiraptera</taxon>
        <taxon>Amblycera</taxon>
        <taxon>Menoponidae</taxon>
        <taxon>Menopon</taxon>
    </lineage>
</organism>